<dbReference type="EMBL" id="FUEG01000009">
    <property type="protein sequence ID" value="SJL08314.1"/>
    <property type="molecule type" value="Genomic_DNA"/>
</dbReference>
<dbReference type="OrthoDB" id="5552562at2759"/>
<keyword evidence="2" id="KW-1185">Reference proteome</keyword>
<gene>
    <name evidence="1" type="ORF">ARMOST_11677</name>
</gene>
<dbReference type="STRING" id="47428.A0A284RHT1"/>
<name>A0A284RHT1_ARMOS</name>
<protein>
    <recommendedName>
        <fullName evidence="3">DUF4939 domain-containing protein</fullName>
    </recommendedName>
</protein>
<proteinExistence type="predicted"/>
<dbReference type="Proteomes" id="UP000219338">
    <property type="component" value="Unassembled WGS sequence"/>
</dbReference>
<evidence type="ECO:0008006" key="3">
    <source>
        <dbReference type="Google" id="ProtNLM"/>
    </source>
</evidence>
<evidence type="ECO:0000313" key="1">
    <source>
        <dbReference type="EMBL" id="SJL08314.1"/>
    </source>
</evidence>
<reference evidence="2" key="1">
    <citation type="journal article" date="2017" name="Nat. Ecol. Evol.">
        <title>Genome expansion and lineage-specific genetic innovations in the forest pathogenic fungi Armillaria.</title>
        <authorList>
            <person name="Sipos G."/>
            <person name="Prasanna A.N."/>
            <person name="Walter M.C."/>
            <person name="O'Connor E."/>
            <person name="Balint B."/>
            <person name="Krizsan K."/>
            <person name="Kiss B."/>
            <person name="Hess J."/>
            <person name="Varga T."/>
            <person name="Slot J."/>
            <person name="Riley R."/>
            <person name="Boka B."/>
            <person name="Rigling D."/>
            <person name="Barry K."/>
            <person name="Lee J."/>
            <person name="Mihaltcheva S."/>
            <person name="LaButti K."/>
            <person name="Lipzen A."/>
            <person name="Waldron R."/>
            <person name="Moloney N.M."/>
            <person name="Sperisen C."/>
            <person name="Kredics L."/>
            <person name="Vagvoelgyi C."/>
            <person name="Patrignani A."/>
            <person name="Fitzpatrick D."/>
            <person name="Nagy I."/>
            <person name="Doyle S."/>
            <person name="Anderson J.B."/>
            <person name="Grigoriev I.V."/>
            <person name="Gueldener U."/>
            <person name="Muensterkoetter M."/>
            <person name="Nagy L.G."/>
        </authorList>
    </citation>
    <scope>NUCLEOTIDE SEQUENCE [LARGE SCALE GENOMIC DNA]</scope>
    <source>
        <strain evidence="2">C18/9</strain>
    </source>
</reference>
<organism evidence="1 2">
    <name type="scientific">Armillaria ostoyae</name>
    <name type="common">Armillaria root rot fungus</name>
    <dbReference type="NCBI Taxonomy" id="47428"/>
    <lineage>
        <taxon>Eukaryota</taxon>
        <taxon>Fungi</taxon>
        <taxon>Dikarya</taxon>
        <taxon>Basidiomycota</taxon>
        <taxon>Agaricomycotina</taxon>
        <taxon>Agaricomycetes</taxon>
        <taxon>Agaricomycetidae</taxon>
        <taxon>Agaricales</taxon>
        <taxon>Marasmiineae</taxon>
        <taxon>Physalacriaceae</taxon>
        <taxon>Armillaria</taxon>
    </lineage>
</organism>
<accession>A0A284RHT1</accession>
<sequence length="105" mass="11973">MLNNPQPNLIYTKVKESDTFDSSDPQKLKAFIISLQLNFNDRLAAFATDASKVNYAISFLSGTALDWFKPDILHPNLQNLLAWQYSYTAFLDELRTNFSPFDTAC</sequence>
<evidence type="ECO:0000313" key="2">
    <source>
        <dbReference type="Proteomes" id="UP000219338"/>
    </source>
</evidence>
<dbReference type="AlphaFoldDB" id="A0A284RHT1"/>